<feature type="domain" description="Polysaccharide biosynthesis protein CapD-like" evidence="2">
    <location>
        <begin position="16"/>
        <end position="288"/>
    </location>
</feature>
<dbReference type="Pfam" id="PF02719">
    <property type="entry name" value="Polysacc_synt_2"/>
    <property type="match status" value="1"/>
</dbReference>
<reference evidence="3 4" key="1">
    <citation type="submission" date="2015-04" db="EMBL/GenBank/DDBJ databases">
        <title>The complete genome sequence of the hyperthermophilic, obligate iron-reducing archaeon Geoglobus ahangari strain 234T.</title>
        <authorList>
            <person name="Manzella M.P."/>
            <person name="Holmes D.E."/>
            <person name="Rocheleau J.M."/>
            <person name="Chung A."/>
            <person name="Reguera G."/>
            <person name="Kashefi K."/>
        </authorList>
    </citation>
    <scope>NUCLEOTIDE SEQUENCE [LARGE SCALE GENOMIC DNA]</scope>
    <source>
        <strain evidence="3 4">234</strain>
    </source>
</reference>
<dbReference type="InParanoid" id="A0A0F7IEX2"/>
<dbReference type="CDD" id="cd05237">
    <property type="entry name" value="UDP_invert_4-6DH_SDR_e"/>
    <property type="match status" value="1"/>
</dbReference>
<evidence type="ECO:0000259" key="2">
    <source>
        <dbReference type="Pfam" id="PF02719"/>
    </source>
</evidence>
<accession>A0A0F7IEX2</accession>
<dbReference type="PATRIC" id="fig|113653.22.peg.1449"/>
<dbReference type="HOGENOM" id="CLU_013560_4_1_2"/>
<dbReference type="PANTHER" id="PTHR43318:SF2">
    <property type="entry name" value="UDP-N-ACETYLGLUCOSAMINE 4,6-DEHYDRATASE (INVERTING)"/>
    <property type="match status" value="1"/>
</dbReference>
<dbReference type="KEGG" id="gah:GAH_01467"/>
<keyword evidence="4" id="KW-1185">Reference proteome</keyword>
<dbReference type="InterPro" id="IPR003869">
    <property type="entry name" value="Polysac_CapD-like"/>
</dbReference>
<evidence type="ECO:0000313" key="4">
    <source>
        <dbReference type="Proteomes" id="UP000034723"/>
    </source>
</evidence>
<dbReference type="RefSeq" id="WP_052747808.1">
    <property type="nucleotide sequence ID" value="NZ_CP011267.1"/>
</dbReference>
<dbReference type="PANTHER" id="PTHR43318">
    <property type="entry name" value="UDP-N-ACETYLGLUCOSAMINE 4,6-DEHYDRATASE"/>
    <property type="match status" value="1"/>
</dbReference>
<comment type="similarity">
    <text evidence="1">Belongs to the polysaccharide synthase family.</text>
</comment>
<dbReference type="SUPFAM" id="SSF51735">
    <property type="entry name" value="NAD(P)-binding Rossmann-fold domains"/>
    <property type="match status" value="1"/>
</dbReference>
<dbReference type="EMBL" id="CP011267">
    <property type="protein sequence ID" value="AKG91242.1"/>
    <property type="molecule type" value="Genomic_DNA"/>
</dbReference>
<dbReference type="GeneID" id="24804037"/>
<dbReference type="Gene3D" id="3.40.50.720">
    <property type="entry name" value="NAD(P)-binding Rossmann-like Domain"/>
    <property type="match status" value="1"/>
</dbReference>
<dbReference type="InterPro" id="IPR036291">
    <property type="entry name" value="NAD(P)-bd_dom_sf"/>
</dbReference>
<dbReference type="STRING" id="113653.GAH_01467"/>
<evidence type="ECO:0000256" key="1">
    <source>
        <dbReference type="ARBA" id="ARBA00007430"/>
    </source>
</evidence>
<gene>
    <name evidence="3" type="ORF">GAH_01467</name>
</gene>
<dbReference type="OrthoDB" id="4907at2157"/>
<name>A0A0F7IEX2_9EURY</name>
<organism evidence="3 4">
    <name type="scientific">Geoglobus ahangari</name>
    <dbReference type="NCBI Taxonomy" id="113653"/>
    <lineage>
        <taxon>Archaea</taxon>
        <taxon>Methanobacteriati</taxon>
        <taxon>Methanobacteriota</taxon>
        <taxon>Archaeoglobi</taxon>
        <taxon>Archaeoglobales</taxon>
        <taxon>Archaeoglobaceae</taxon>
        <taxon>Geoglobus</taxon>
    </lineage>
</organism>
<evidence type="ECO:0000313" key="3">
    <source>
        <dbReference type="EMBL" id="AKG91242.1"/>
    </source>
</evidence>
<dbReference type="Proteomes" id="UP000034723">
    <property type="component" value="Chromosome"/>
</dbReference>
<protein>
    <submittedName>
        <fullName evidence="3">Polysaccharide biosynthesis protein</fullName>
    </submittedName>
</protein>
<dbReference type="AlphaFoldDB" id="A0A0F7IEX2"/>
<sequence length="351" mass="40151">MLKKNQIRDMFEDKTILITGGLGSIGSEIVKQVLNYCPKEVRVLDNRETELFYFKRKFEKVHNMSFLFGDVRDMDRLIELTNDVDIIFHAAAMKHVILCEYNPFEAIKTNVIGTQNIIKCALDNKVEKVILISTDKAVNPTNVMGATKLLAERLVSAACYYNRGPSKFGVVRFGNVLATRGSVLEVWQTQLNEGKKITVTNPEMTRFFMDVEESVKLIFQAAYYAENGEVFILKMPSVKIGVLAEAFLEVMGYPPDHFEIVGMRIGEKMHEELISKNESDLLLESEDLFVRLPIIFSEYTEYIKTNEYLRFVKLGFKKASVSGFSSNNDEYLLSKDQIKNVLKKMLKPEID</sequence>
<dbReference type="InterPro" id="IPR051203">
    <property type="entry name" value="Polysaccharide_Synthase-Rel"/>
</dbReference>
<proteinExistence type="inferred from homology"/>